<feature type="domain" description="GPI inositol-deacylase winged helix" evidence="3">
    <location>
        <begin position="457"/>
        <end position="533"/>
    </location>
</feature>
<evidence type="ECO:0000256" key="1">
    <source>
        <dbReference type="ARBA" id="ARBA00022737"/>
    </source>
</evidence>
<evidence type="ECO:0000256" key="2">
    <source>
        <dbReference type="PROSITE-ProRule" id="PRU00023"/>
    </source>
</evidence>
<feature type="repeat" description="ANK" evidence="2">
    <location>
        <begin position="673"/>
        <end position="705"/>
    </location>
</feature>
<dbReference type="PANTHER" id="PTHR10039">
    <property type="entry name" value="AMELOGENIN"/>
    <property type="match status" value="1"/>
</dbReference>
<dbReference type="OrthoDB" id="195446at2759"/>
<dbReference type="EMBL" id="SAEB01000012">
    <property type="protein sequence ID" value="RVD80828.1"/>
    <property type="molecule type" value="Genomic_DNA"/>
</dbReference>
<protein>
    <submittedName>
        <fullName evidence="5">Uncharacterized protein</fullName>
    </submittedName>
</protein>
<feature type="repeat" description="ANK" evidence="2">
    <location>
        <begin position="706"/>
        <end position="738"/>
    </location>
</feature>
<dbReference type="PROSITE" id="PS50297">
    <property type="entry name" value="ANK_REP_REGION"/>
    <property type="match status" value="7"/>
</dbReference>
<feature type="repeat" description="ANK" evidence="2">
    <location>
        <begin position="905"/>
        <end position="937"/>
    </location>
</feature>
<dbReference type="SUPFAM" id="SSF52540">
    <property type="entry name" value="P-loop containing nucleoside triphosphate hydrolases"/>
    <property type="match status" value="1"/>
</dbReference>
<feature type="domain" description="Nephrocystin 3-like N-terminal" evidence="4">
    <location>
        <begin position="184"/>
        <end position="347"/>
    </location>
</feature>
<evidence type="ECO:0000313" key="6">
    <source>
        <dbReference type="Proteomes" id="UP000283090"/>
    </source>
</evidence>
<evidence type="ECO:0000259" key="3">
    <source>
        <dbReference type="Pfam" id="PF22939"/>
    </source>
</evidence>
<evidence type="ECO:0000313" key="5">
    <source>
        <dbReference type="EMBL" id="RVD80828.1"/>
    </source>
</evidence>
<organism evidence="5 6">
    <name type="scientific">Arthrobotrys flagrans</name>
    <name type="common">Nematode-trapping fungus</name>
    <name type="synonym">Trichothecium flagrans</name>
    <dbReference type="NCBI Taxonomy" id="97331"/>
    <lineage>
        <taxon>Eukaryota</taxon>
        <taxon>Fungi</taxon>
        <taxon>Dikarya</taxon>
        <taxon>Ascomycota</taxon>
        <taxon>Pezizomycotina</taxon>
        <taxon>Orbiliomycetes</taxon>
        <taxon>Orbiliales</taxon>
        <taxon>Orbiliaceae</taxon>
        <taxon>Arthrobotrys</taxon>
    </lineage>
</organism>
<dbReference type="PANTHER" id="PTHR10039:SF15">
    <property type="entry name" value="NACHT DOMAIN-CONTAINING PROTEIN"/>
    <property type="match status" value="1"/>
</dbReference>
<dbReference type="InterPro" id="IPR002110">
    <property type="entry name" value="Ankyrin_rpt"/>
</dbReference>
<feature type="repeat" description="ANK" evidence="2">
    <location>
        <begin position="806"/>
        <end position="838"/>
    </location>
</feature>
<dbReference type="Pfam" id="PF22939">
    <property type="entry name" value="WHD_GPIID"/>
    <property type="match status" value="1"/>
</dbReference>
<dbReference type="Pfam" id="PF12796">
    <property type="entry name" value="Ank_2"/>
    <property type="match status" value="3"/>
</dbReference>
<accession>A0A436ZPJ9</accession>
<dbReference type="SUPFAM" id="SSF48403">
    <property type="entry name" value="Ankyrin repeat"/>
    <property type="match status" value="1"/>
</dbReference>
<evidence type="ECO:0000259" key="4">
    <source>
        <dbReference type="Pfam" id="PF24883"/>
    </source>
</evidence>
<reference evidence="5 6" key="1">
    <citation type="submission" date="2019-01" db="EMBL/GenBank/DDBJ databases">
        <title>Intercellular communication is required for trap formation in the nematode-trapping fungus Duddingtonia flagrans.</title>
        <authorList>
            <person name="Youssar L."/>
            <person name="Wernet V."/>
            <person name="Hensel N."/>
            <person name="Hildebrandt H.-G."/>
            <person name="Fischer R."/>
        </authorList>
    </citation>
    <scope>NUCLEOTIDE SEQUENCE [LARGE SCALE GENOMIC DNA]</scope>
    <source>
        <strain evidence="5 6">CBS H-5679</strain>
    </source>
</reference>
<dbReference type="Pfam" id="PF24883">
    <property type="entry name" value="NPHP3_N"/>
    <property type="match status" value="1"/>
</dbReference>
<dbReference type="Gene3D" id="3.40.50.300">
    <property type="entry name" value="P-loop containing nucleotide triphosphate hydrolases"/>
    <property type="match status" value="1"/>
</dbReference>
<feature type="repeat" description="ANK" evidence="2">
    <location>
        <begin position="740"/>
        <end position="772"/>
    </location>
</feature>
<dbReference type="RefSeq" id="XP_067486372.1">
    <property type="nucleotide sequence ID" value="XM_067638489.1"/>
</dbReference>
<feature type="repeat" description="ANK" evidence="2">
    <location>
        <begin position="872"/>
        <end position="904"/>
    </location>
</feature>
<dbReference type="InterPro" id="IPR027417">
    <property type="entry name" value="P-loop_NTPase"/>
</dbReference>
<gene>
    <name evidence="5" type="ORF">DFL_008717</name>
</gene>
<comment type="caution">
    <text evidence="5">The sequence shown here is derived from an EMBL/GenBank/DDBJ whole genome shotgun (WGS) entry which is preliminary data.</text>
</comment>
<dbReference type="PRINTS" id="PR01415">
    <property type="entry name" value="ANKYRIN"/>
</dbReference>
<dbReference type="Gene3D" id="1.25.40.20">
    <property type="entry name" value="Ankyrin repeat-containing domain"/>
    <property type="match status" value="3"/>
</dbReference>
<dbReference type="InterPro" id="IPR056884">
    <property type="entry name" value="NPHP3-like_N"/>
</dbReference>
<sequence length="965" mass="107670">MEAVSLASGIAGLLSLSISIIGISYKYISSANKASKSEGEYIVELANLKLLFSRLQEIVHSSELGVSSQLLSSLPISECMRDLEQLHSKLKKRSSSRLFMIKFNKLSWPFVEEETLQLVKMLHRYRESFQTALTAEGFVFTAMMLREVTLLKTDMQFETVLNWLSSANFEEKQRDVFQQYHPTSGRWFLDSAQFRKWFSAADTHLWCHGDPGAGKTVMTSMVINHISDQSIDNGVGLAFFYCDYQDQEKQTPDYLVASLTKQLVRRTLTLPSKLEELYQVFCKEHRLPKISELIALLLQVSTCFSRTYLIIDALDESDFRKHRKGILSALHELERKQRSLKIFVTSRSHPMDIRNAYESGPNIKITASKSDIRDYITSCLTNDENLADLIQPKLRNEIVDHISDIAGGMFLLARLQMDSIYAATTVREIRNALKTMPSDLQKTFDVAVERIQAQPKQHAALALRVLSWLTHARRPFSVEELCHGLAVEPDTTFLDDENLPAPKLLINVCGGLVVIDRESSTIRLAHLTVQEYFKRMSPQLFGGINISIAESCVTYLSFDAFGTGVCHDDESLEIRLQENPFLRYSAKHWGDHVRGEGEHKLLKLVSEFLQDNPKAACATQVEFLPRISYHGCYDVYYKMLTAVHMAANWGLTWVLQNLLQDSGLSDINAKDFDGKTALHHPCRLGNEAVIKLLIDNGADIGVFDDYGRSPLRFAVDGGNVNAVKLLLRSGADINAPVDYHGGTALHWASRTGRDAIVEVLVDSGADLAVKCYDGRTALDYARENGYETTVTLLLSKAGSTGNEAHEQRATLHHDSREGNLEMVNRLLDQGASVETVEEGDTTALHLAALGGHEQVVELLLKNGANPFAAAKDGRTVLHRAAESGNGKVVRLILSHKPDLEAKDCYGRTPLHWAARMGNKDLVTILLEHGADAAAEDLHGRTPLQQAVYGGQEKVIEMLASVNLKV</sequence>
<keyword evidence="2" id="KW-0040">ANK repeat</keyword>
<dbReference type="Proteomes" id="UP000283090">
    <property type="component" value="Unassembled WGS sequence"/>
</dbReference>
<name>A0A436ZPJ9_ARTFL</name>
<dbReference type="AlphaFoldDB" id="A0A436ZPJ9"/>
<proteinExistence type="predicted"/>
<feature type="repeat" description="ANK" evidence="2">
    <location>
        <begin position="938"/>
        <end position="965"/>
    </location>
</feature>
<keyword evidence="6" id="KW-1185">Reference proteome</keyword>
<dbReference type="InterPro" id="IPR036770">
    <property type="entry name" value="Ankyrin_rpt-contain_sf"/>
</dbReference>
<dbReference type="VEuPathDB" id="FungiDB:DFL_008717"/>
<dbReference type="SMART" id="SM00248">
    <property type="entry name" value="ANK"/>
    <property type="match status" value="10"/>
</dbReference>
<dbReference type="Pfam" id="PF13637">
    <property type="entry name" value="Ank_4"/>
    <property type="match status" value="1"/>
</dbReference>
<dbReference type="GeneID" id="93591028"/>
<dbReference type="PROSITE" id="PS50088">
    <property type="entry name" value="ANK_REPEAT"/>
    <property type="match status" value="8"/>
</dbReference>
<dbReference type="InterPro" id="IPR054471">
    <property type="entry name" value="GPIID_WHD"/>
</dbReference>
<feature type="repeat" description="ANK" evidence="2">
    <location>
        <begin position="839"/>
        <end position="871"/>
    </location>
</feature>
<keyword evidence="1" id="KW-0677">Repeat</keyword>
<dbReference type="STRING" id="97331.A0A436ZPJ9"/>